<gene>
    <name evidence="2" type="ORF">HGA03_14535</name>
</gene>
<evidence type="ECO:0000313" key="3">
    <source>
        <dbReference type="Proteomes" id="UP000581206"/>
    </source>
</evidence>
<dbReference type="GO" id="GO:0005737">
    <property type="term" value="C:cytoplasm"/>
    <property type="evidence" value="ECO:0007669"/>
    <property type="project" value="TreeGrafter"/>
</dbReference>
<dbReference type="Pfam" id="PF13302">
    <property type="entry name" value="Acetyltransf_3"/>
    <property type="match status" value="1"/>
</dbReference>
<reference evidence="2 3" key="1">
    <citation type="submission" date="2020-04" db="EMBL/GenBank/DDBJ databases">
        <title>MicrobeNet Type strains.</title>
        <authorList>
            <person name="Nicholson A.C."/>
        </authorList>
    </citation>
    <scope>NUCLEOTIDE SEQUENCE [LARGE SCALE GENOMIC DNA]</scope>
    <source>
        <strain evidence="2 3">ATCC BAA-788</strain>
    </source>
</reference>
<organism evidence="2 3">
    <name type="scientific">Cellulomonas denverensis</name>
    <dbReference type="NCBI Taxonomy" id="264297"/>
    <lineage>
        <taxon>Bacteria</taxon>
        <taxon>Bacillati</taxon>
        <taxon>Actinomycetota</taxon>
        <taxon>Actinomycetes</taxon>
        <taxon>Micrococcales</taxon>
        <taxon>Cellulomonadaceae</taxon>
        <taxon>Cellulomonas</taxon>
    </lineage>
</organism>
<dbReference type="PANTHER" id="PTHR43441:SF10">
    <property type="entry name" value="ACETYLTRANSFERASE"/>
    <property type="match status" value="1"/>
</dbReference>
<dbReference type="EMBL" id="JAAXOX010000009">
    <property type="protein sequence ID" value="NKY23885.1"/>
    <property type="molecule type" value="Genomic_DNA"/>
</dbReference>
<accession>A0A7X6KXP6</accession>
<sequence length="171" mass="18371">MDAHLRRWQVQDADDLAAALRADPELVRQTGELGSAADHIRRTLLCDDTRVVRAVVLDGRVVGSVAVTAIEHRHGTGWTSYWLAPAARGLGLATRGLATVAALAFAEGVVRLELGHRVNNPASCRVATAAGFAAEGIERARLRYGAERFDVETHARLATDPVPAVEPLPLR</sequence>
<dbReference type="CDD" id="cd04301">
    <property type="entry name" value="NAT_SF"/>
    <property type="match status" value="1"/>
</dbReference>
<evidence type="ECO:0000313" key="2">
    <source>
        <dbReference type="EMBL" id="NKY23885.1"/>
    </source>
</evidence>
<comment type="caution">
    <text evidence="2">The sequence shown here is derived from an EMBL/GenBank/DDBJ whole genome shotgun (WGS) entry which is preliminary data.</text>
</comment>
<keyword evidence="2" id="KW-0808">Transferase</keyword>
<name>A0A7X6KXP6_9CELL</name>
<dbReference type="InterPro" id="IPR016181">
    <property type="entry name" value="Acyl_CoA_acyltransferase"/>
</dbReference>
<dbReference type="InterPro" id="IPR051908">
    <property type="entry name" value="Ribosomal_N-acetyltransferase"/>
</dbReference>
<dbReference type="PROSITE" id="PS51186">
    <property type="entry name" value="GNAT"/>
    <property type="match status" value="1"/>
</dbReference>
<dbReference type="GO" id="GO:0008999">
    <property type="term" value="F:protein-N-terminal-alanine acetyltransferase activity"/>
    <property type="evidence" value="ECO:0007669"/>
    <property type="project" value="TreeGrafter"/>
</dbReference>
<proteinExistence type="predicted"/>
<dbReference type="SUPFAM" id="SSF55729">
    <property type="entry name" value="Acyl-CoA N-acyltransferases (Nat)"/>
    <property type="match status" value="1"/>
</dbReference>
<dbReference type="InterPro" id="IPR000182">
    <property type="entry name" value="GNAT_dom"/>
</dbReference>
<protein>
    <submittedName>
        <fullName evidence="2">GNAT family N-acetyltransferase</fullName>
    </submittedName>
</protein>
<dbReference type="GO" id="GO:1990189">
    <property type="term" value="F:protein N-terminal-serine acetyltransferase activity"/>
    <property type="evidence" value="ECO:0007669"/>
    <property type="project" value="TreeGrafter"/>
</dbReference>
<dbReference type="Proteomes" id="UP000581206">
    <property type="component" value="Unassembled WGS sequence"/>
</dbReference>
<dbReference type="PANTHER" id="PTHR43441">
    <property type="entry name" value="RIBOSOMAL-PROTEIN-SERINE ACETYLTRANSFERASE"/>
    <property type="match status" value="1"/>
</dbReference>
<feature type="domain" description="N-acetyltransferase" evidence="1">
    <location>
        <begin position="3"/>
        <end position="152"/>
    </location>
</feature>
<keyword evidence="3" id="KW-1185">Reference proteome</keyword>
<dbReference type="AlphaFoldDB" id="A0A7X6KXP6"/>
<dbReference type="Gene3D" id="3.40.630.30">
    <property type="match status" value="1"/>
</dbReference>
<evidence type="ECO:0000259" key="1">
    <source>
        <dbReference type="PROSITE" id="PS51186"/>
    </source>
</evidence>